<accession>A0ABQ5THE6</accession>
<dbReference type="Gene3D" id="1.20.140.10">
    <property type="entry name" value="Butyryl-CoA Dehydrogenase, subunit A, domain 3"/>
    <property type="match status" value="1"/>
</dbReference>
<evidence type="ECO:0000256" key="5">
    <source>
        <dbReference type="ARBA" id="ARBA00023002"/>
    </source>
</evidence>
<dbReference type="InterPro" id="IPR037069">
    <property type="entry name" value="AcylCoA_DH/ox_N_sf"/>
</dbReference>
<dbReference type="Gene3D" id="2.40.110.10">
    <property type="entry name" value="Butyryl-CoA Dehydrogenase, subunit A, domain 2"/>
    <property type="match status" value="1"/>
</dbReference>
<keyword evidence="5 6" id="KW-0560">Oxidoreductase</keyword>
<evidence type="ECO:0000259" key="7">
    <source>
        <dbReference type="Pfam" id="PF00441"/>
    </source>
</evidence>
<reference evidence="10 11" key="1">
    <citation type="submission" date="2023-02" db="EMBL/GenBank/DDBJ databases">
        <title>Oceanobacillus kimchii IFOP_LL358 isolated form Alexandrium catenella lab strain.</title>
        <authorList>
            <person name="Gajardo G."/>
            <person name="Ueki S."/>
            <person name="Maruyama F."/>
        </authorList>
    </citation>
    <scope>NUCLEOTIDE SEQUENCE [LARGE SCALE GENOMIC DNA]</scope>
    <source>
        <strain evidence="10 11">IFOP_LL358</strain>
    </source>
</reference>
<comment type="cofactor">
    <cofactor evidence="1 6">
        <name>FAD</name>
        <dbReference type="ChEBI" id="CHEBI:57692"/>
    </cofactor>
</comment>
<dbReference type="Pfam" id="PF00441">
    <property type="entry name" value="Acyl-CoA_dh_1"/>
    <property type="match status" value="1"/>
</dbReference>
<sequence length="385" mass="42687">MNNLLDLNTTDKRIQLLKNTVASFNERAQKHDKDVSFPFENFKDLQSIGYPSLTIPKEYGGAGISLDELLTYQEIIANADGSTALSIGWHMGIMKYLGENKIWKEEMYSAVANDVIQNGALLNNAATEPATGSPTRGGKPETHAIKQGNKWIINGRKTFTTLSPILTYFVVSATIDETGEVGNFLIKRDKQGVKVEETWDSIAMRGSGSHDLVLKNVHLDEKDLVEMLSSKKRKPAGWLLHIPACYLGIAQAAQKEAIQFAMNYSPNSIEGTISDLPNVKQKMGDLELLLMESKHFLHSIAQQWDNGDENIRVAMGPELGAAKLSVTNKAVQAVDLAMRIVGAKSLSEKNNLQRYYRDVRAGLHNPPMDDMTIIQLADRSMKKNN</sequence>
<dbReference type="PIRSF" id="PIRSF016578">
    <property type="entry name" value="HsaA"/>
    <property type="match status" value="1"/>
</dbReference>
<protein>
    <submittedName>
        <fullName evidence="10">Acyl-CoA dehydrogenase</fullName>
    </submittedName>
</protein>
<dbReference type="InterPro" id="IPR009100">
    <property type="entry name" value="AcylCoA_DH/oxidase_NM_dom_sf"/>
</dbReference>
<keyword evidence="3 6" id="KW-0285">Flavoprotein</keyword>
<dbReference type="PANTHER" id="PTHR43884">
    <property type="entry name" value="ACYL-COA DEHYDROGENASE"/>
    <property type="match status" value="1"/>
</dbReference>
<dbReference type="Pfam" id="PF02770">
    <property type="entry name" value="Acyl-CoA_dh_M"/>
    <property type="match status" value="1"/>
</dbReference>
<dbReference type="Pfam" id="PF02771">
    <property type="entry name" value="Acyl-CoA_dh_N"/>
    <property type="match status" value="1"/>
</dbReference>
<dbReference type="SUPFAM" id="SSF47203">
    <property type="entry name" value="Acyl-CoA dehydrogenase C-terminal domain-like"/>
    <property type="match status" value="1"/>
</dbReference>
<feature type="domain" description="Acyl-CoA dehydrogenase/oxidase N-terminal" evidence="9">
    <location>
        <begin position="25"/>
        <end position="94"/>
    </location>
</feature>
<name>A0ABQ5THE6_9BACI</name>
<proteinExistence type="inferred from homology"/>
<dbReference type="InterPro" id="IPR046373">
    <property type="entry name" value="Acyl-CoA_Oxase/DH_mid-dom_sf"/>
</dbReference>
<dbReference type="InterPro" id="IPR009075">
    <property type="entry name" value="AcylCo_DH/oxidase_C"/>
</dbReference>
<dbReference type="Gene3D" id="1.10.540.10">
    <property type="entry name" value="Acyl-CoA dehydrogenase/oxidase, N-terminal domain"/>
    <property type="match status" value="1"/>
</dbReference>
<dbReference type="Proteomes" id="UP001275436">
    <property type="component" value="Unassembled WGS sequence"/>
</dbReference>
<dbReference type="InterPro" id="IPR013786">
    <property type="entry name" value="AcylCoA_DH/ox_N"/>
</dbReference>
<evidence type="ECO:0000313" key="11">
    <source>
        <dbReference type="Proteomes" id="UP001275436"/>
    </source>
</evidence>
<comment type="caution">
    <text evidence="10">The sequence shown here is derived from an EMBL/GenBank/DDBJ whole genome shotgun (WGS) entry which is preliminary data.</text>
</comment>
<keyword evidence="11" id="KW-1185">Reference proteome</keyword>
<gene>
    <name evidence="10" type="ORF">MACH08_03240</name>
</gene>
<feature type="domain" description="Acyl-CoA oxidase/dehydrogenase middle" evidence="8">
    <location>
        <begin position="125"/>
        <end position="217"/>
    </location>
</feature>
<evidence type="ECO:0000256" key="2">
    <source>
        <dbReference type="ARBA" id="ARBA00009347"/>
    </source>
</evidence>
<keyword evidence="4 6" id="KW-0274">FAD</keyword>
<comment type="similarity">
    <text evidence="2 6">Belongs to the acyl-CoA dehydrogenase family.</text>
</comment>
<evidence type="ECO:0000259" key="9">
    <source>
        <dbReference type="Pfam" id="PF02771"/>
    </source>
</evidence>
<evidence type="ECO:0000256" key="3">
    <source>
        <dbReference type="ARBA" id="ARBA00022630"/>
    </source>
</evidence>
<dbReference type="InterPro" id="IPR036250">
    <property type="entry name" value="AcylCo_DH-like_C"/>
</dbReference>
<evidence type="ECO:0000256" key="4">
    <source>
        <dbReference type="ARBA" id="ARBA00022827"/>
    </source>
</evidence>
<feature type="domain" description="Acyl-CoA dehydrogenase/oxidase C-terminal" evidence="7">
    <location>
        <begin position="243"/>
        <end position="361"/>
    </location>
</feature>
<dbReference type="PANTHER" id="PTHR43884:SF25">
    <property type="entry name" value="ACYL-COA DEHYDROGENASE YDBM-RELATED"/>
    <property type="match status" value="1"/>
</dbReference>
<dbReference type="InterPro" id="IPR006091">
    <property type="entry name" value="Acyl-CoA_Oxase/DH_mid-dom"/>
</dbReference>
<dbReference type="RefSeq" id="WP_069686191.1">
    <property type="nucleotide sequence ID" value="NZ_BSKO01000001.1"/>
</dbReference>
<dbReference type="EMBL" id="BSKO01000001">
    <property type="protein sequence ID" value="GLO64540.1"/>
    <property type="molecule type" value="Genomic_DNA"/>
</dbReference>
<evidence type="ECO:0000256" key="6">
    <source>
        <dbReference type="RuleBase" id="RU362125"/>
    </source>
</evidence>
<dbReference type="SUPFAM" id="SSF56645">
    <property type="entry name" value="Acyl-CoA dehydrogenase NM domain-like"/>
    <property type="match status" value="1"/>
</dbReference>
<evidence type="ECO:0000259" key="8">
    <source>
        <dbReference type="Pfam" id="PF02770"/>
    </source>
</evidence>
<organism evidence="10 11">
    <name type="scientific">Oceanobacillus kimchii</name>
    <dbReference type="NCBI Taxonomy" id="746691"/>
    <lineage>
        <taxon>Bacteria</taxon>
        <taxon>Bacillati</taxon>
        <taxon>Bacillota</taxon>
        <taxon>Bacilli</taxon>
        <taxon>Bacillales</taxon>
        <taxon>Bacillaceae</taxon>
        <taxon>Oceanobacillus</taxon>
    </lineage>
</organism>
<dbReference type="CDD" id="cd00567">
    <property type="entry name" value="ACAD"/>
    <property type="match status" value="1"/>
</dbReference>
<evidence type="ECO:0000313" key="10">
    <source>
        <dbReference type="EMBL" id="GLO64540.1"/>
    </source>
</evidence>
<evidence type="ECO:0000256" key="1">
    <source>
        <dbReference type="ARBA" id="ARBA00001974"/>
    </source>
</evidence>